<dbReference type="InterPro" id="IPR018195">
    <property type="entry name" value="Transferrin_Fe_BS"/>
</dbReference>
<evidence type="ECO:0000256" key="6">
    <source>
        <dbReference type="PIRSR" id="PIRSR002549-2"/>
    </source>
</evidence>
<dbReference type="InterPro" id="IPR001156">
    <property type="entry name" value="Transferrin-like_dom"/>
</dbReference>
<feature type="binding site" evidence="7">
    <location>
        <position position="446"/>
    </location>
    <ligand>
        <name>Fe(3+)</name>
        <dbReference type="ChEBI" id="CHEBI:29034"/>
        <label>1</label>
    </ligand>
</feature>
<dbReference type="GO" id="GO:0005615">
    <property type="term" value="C:extracellular space"/>
    <property type="evidence" value="ECO:0007669"/>
    <property type="project" value="InterPro"/>
</dbReference>
<evidence type="ECO:0000256" key="1">
    <source>
        <dbReference type="ARBA" id="ARBA00004613"/>
    </source>
</evidence>
<evidence type="ECO:0000256" key="3">
    <source>
        <dbReference type="ARBA" id="ARBA00022737"/>
    </source>
</evidence>
<dbReference type="GO" id="GO:0055037">
    <property type="term" value="C:recycling endosome"/>
    <property type="evidence" value="ECO:0007669"/>
    <property type="project" value="TreeGrafter"/>
</dbReference>
<feature type="disulfide bond" evidence="8">
    <location>
        <begin position="92"/>
        <end position="182"/>
    </location>
</feature>
<evidence type="ECO:0000313" key="10">
    <source>
        <dbReference type="EMBL" id="EEB10261.1"/>
    </source>
</evidence>
<feature type="disulfide bond" evidence="8">
    <location>
        <begin position="135"/>
        <end position="158"/>
    </location>
</feature>
<dbReference type="InParanoid" id="E0VA55"/>
<keyword evidence="12" id="KW-1185">Reference proteome</keyword>
<feature type="binding site" evidence="7">
    <location>
        <position position="176"/>
    </location>
    <ligand>
        <name>Fe(3+)</name>
        <dbReference type="ChEBI" id="CHEBI:29034"/>
        <label>1</label>
    </ligand>
</feature>
<keyword evidence="5 7" id="KW-0479">Metal-binding</keyword>
<feature type="binding site" evidence="6">
    <location>
        <position position="472"/>
    </location>
    <ligand>
        <name>hydrogencarbonate</name>
        <dbReference type="ChEBI" id="CHEBI:17544"/>
        <label>1</label>
    </ligand>
</feature>
<dbReference type="FunFam" id="3.40.190.10:FF:000095">
    <property type="entry name" value="Lactotransferrin"/>
    <property type="match status" value="1"/>
</dbReference>
<comment type="subcellular location">
    <subcellularLocation>
        <location evidence="1">Secreted</location>
    </subcellularLocation>
</comment>
<accession>E0VA55</accession>
<dbReference type="PROSITE" id="PS00205">
    <property type="entry name" value="TRANSFERRIN_LIKE_1"/>
    <property type="match status" value="1"/>
</dbReference>
<protein>
    <recommendedName>
        <fullName evidence="5">Transferrin</fullName>
    </recommendedName>
</protein>
<keyword evidence="5" id="KW-0813">Transport</keyword>
<keyword evidence="5" id="KW-0410">Iron transport</keyword>
<dbReference type="OrthoDB" id="9981115at2759"/>
<gene>
    <name evidence="11" type="primary">8238880</name>
    <name evidence="10" type="ORF">Phum_PHUM027560</name>
</gene>
<dbReference type="AlphaFoldDB" id="E0VA55"/>
<keyword evidence="4 8" id="KW-1015">Disulfide bond</keyword>
<evidence type="ECO:0000256" key="7">
    <source>
        <dbReference type="PIRSR" id="PIRSR002549-3"/>
    </source>
</evidence>
<comment type="function">
    <text evidence="5">Transferrins are iron binding transport proteins which bind Fe(3+) ion in association with the binding of an anion, usually bicarbonate.</text>
</comment>
<dbReference type="EMBL" id="AAZO01000336">
    <property type="status" value="NOT_ANNOTATED_CDS"/>
    <property type="molecule type" value="Genomic_DNA"/>
</dbReference>
<keyword evidence="5 7" id="KW-0408">Iron</keyword>
<dbReference type="GO" id="GO:0005769">
    <property type="term" value="C:early endosome"/>
    <property type="evidence" value="ECO:0007669"/>
    <property type="project" value="TreeGrafter"/>
</dbReference>
<feature type="disulfide bond" evidence="8">
    <location>
        <begin position="220"/>
        <end position="234"/>
    </location>
</feature>
<dbReference type="PRINTS" id="PR00422">
    <property type="entry name" value="TRANSFERRIN"/>
</dbReference>
<feature type="disulfide bond" evidence="8">
    <location>
        <begin position="512"/>
        <end position="534"/>
    </location>
</feature>
<keyword evidence="2" id="KW-0964">Secreted</keyword>
<feature type="binding site" evidence="6">
    <location>
        <position position="100"/>
    </location>
    <ligand>
        <name>hydrogencarbonate</name>
        <dbReference type="ChEBI" id="CHEBI:17544"/>
        <label>1</label>
    </ligand>
</feature>
<dbReference type="VEuPathDB" id="VectorBase:PHUM027560"/>
<organism>
    <name type="scientific">Pediculus humanus subsp. corporis</name>
    <name type="common">Body louse</name>
    <dbReference type="NCBI Taxonomy" id="121224"/>
    <lineage>
        <taxon>Eukaryota</taxon>
        <taxon>Metazoa</taxon>
        <taxon>Ecdysozoa</taxon>
        <taxon>Arthropoda</taxon>
        <taxon>Hexapoda</taxon>
        <taxon>Insecta</taxon>
        <taxon>Pterygota</taxon>
        <taxon>Neoptera</taxon>
        <taxon>Paraneoptera</taxon>
        <taxon>Psocodea</taxon>
        <taxon>Troctomorpha</taxon>
        <taxon>Phthiraptera</taxon>
        <taxon>Anoplura</taxon>
        <taxon>Pediculidae</taxon>
        <taxon>Pediculus</taxon>
    </lineage>
</organism>
<name>E0VA55_PEDHC</name>
<dbReference type="InterPro" id="IPR016357">
    <property type="entry name" value="Transferrin"/>
</dbReference>
<dbReference type="PROSITE" id="PS51408">
    <property type="entry name" value="TRANSFERRIN_LIKE_4"/>
    <property type="match status" value="2"/>
</dbReference>
<dbReference type="GO" id="GO:0006826">
    <property type="term" value="P:iron ion transport"/>
    <property type="evidence" value="ECO:0007669"/>
    <property type="project" value="UniProtKB-KW"/>
</dbReference>
<reference evidence="10" key="2">
    <citation type="submission" date="2007-04" db="EMBL/GenBank/DDBJ databases">
        <title>The genome of the human body louse.</title>
        <authorList>
            <consortium name="The Human Body Louse Genome Consortium"/>
            <person name="Kirkness E."/>
            <person name="Walenz B."/>
            <person name="Hass B."/>
            <person name="Bruggner R."/>
            <person name="Strausberg R."/>
        </authorList>
    </citation>
    <scope>NUCLEOTIDE SEQUENCE</scope>
    <source>
        <strain evidence="10">USDA</strain>
    </source>
</reference>
<dbReference type="PIRSF" id="PIRSF002549">
    <property type="entry name" value="Transferrin"/>
    <property type="match status" value="1"/>
</dbReference>
<dbReference type="KEGG" id="phu:Phum_PHUM027560"/>
<reference evidence="10" key="1">
    <citation type="submission" date="2007-04" db="EMBL/GenBank/DDBJ databases">
        <title>Annotation of Pediculus humanus corporis strain USDA.</title>
        <authorList>
            <person name="Kirkness E."/>
            <person name="Hannick L."/>
            <person name="Hass B."/>
            <person name="Bruggner R."/>
            <person name="Lawson D."/>
            <person name="Bidwell S."/>
            <person name="Joardar V."/>
            <person name="Caler E."/>
            <person name="Walenz B."/>
            <person name="Inman J."/>
            <person name="Schobel S."/>
            <person name="Galinsky K."/>
            <person name="Amedeo P."/>
            <person name="Strausberg R."/>
        </authorList>
    </citation>
    <scope>NUCLEOTIDE SEQUENCE</scope>
    <source>
        <strain evidence="10">USDA</strain>
    </source>
</reference>
<evidence type="ECO:0000256" key="4">
    <source>
        <dbReference type="ARBA" id="ARBA00023157"/>
    </source>
</evidence>
<feature type="binding site" evidence="7">
    <location>
        <position position="418"/>
    </location>
    <ligand>
        <name>Fe(3+)</name>
        <dbReference type="ChEBI" id="CHEBI:29034"/>
        <label>1</label>
    </ligand>
</feature>
<dbReference type="HOGENOM" id="CLU_011309_2_0_1"/>
<dbReference type="SMART" id="SM00094">
    <property type="entry name" value="TR_FER"/>
    <property type="match status" value="2"/>
</dbReference>
<evidence type="ECO:0000313" key="11">
    <source>
        <dbReference type="EnsemblMetazoa" id="PHUM027560-PA"/>
    </source>
</evidence>
<reference evidence="11" key="3">
    <citation type="submission" date="2020-05" db="UniProtKB">
        <authorList>
            <consortium name="EnsemblMetazoa"/>
        </authorList>
    </citation>
    <scope>IDENTIFICATION</scope>
    <source>
        <strain evidence="11">USDA</strain>
    </source>
</reference>
<dbReference type="CDD" id="cd13529">
    <property type="entry name" value="PBP2_transferrin"/>
    <property type="match status" value="2"/>
</dbReference>
<feature type="binding site" evidence="6">
    <location>
        <position position="478"/>
    </location>
    <ligand>
        <name>hydrogencarbonate</name>
        <dbReference type="ChEBI" id="CHEBI:17544"/>
        <label>1</label>
    </ligand>
</feature>
<dbReference type="eggNOG" id="ENOG502QSZB">
    <property type="taxonomic scope" value="Eukaryota"/>
</dbReference>
<dbReference type="SUPFAM" id="SSF53850">
    <property type="entry name" value="Periplasmic binding protein-like II"/>
    <property type="match status" value="2"/>
</dbReference>
<feature type="binding site" evidence="6">
    <location>
        <position position="479"/>
    </location>
    <ligand>
        <name>hydrogencarbonate</name>
        <dbReference type="ChEBI" id="CHEBI:17544"/>
        <label>1</label>
    </ligand>
</feature>
<dbReference type="GO" id="GO:0005886">
    <property type="term" value="C:plasma membrane"/>
    <property type="evidence" value="ECO:0007669"/>
    <property type="project" value="TreeGrafter"/>
</dbReference>
<keyword evidence="5" id="KW-0406">Ion transport</keyword>
<dbReference type="Proteomes" id="UP000009046">
    <property type="component" value="Unassembled WGS sequence"/>
</dbReference>
<evidence type="ECO:0000259" key="9">
    <source>
        <dbReference type="PROSITE" id="PS51408"/>
    </source>
</evidence>
<dbReference type="OMA" id="DEWSINS"/>
<feature type="disulfide bond" evidence="8">
    <location>
        <begin position="376"/>
        <end position="394"/>
    </location>
</feature>
<sequence length="737" mass="82469">MAAERDIVNSKINCRQGANKDDCMILLDQDFADITTLDAGEVFIAGRYHSLIPIAQESYGSGETNYFSVAAIKRGSLPDVRRLEDLKGRKACFAGVGTLAGWAIPIHTLIKHGNMPIIDCNNHIKSAINYFGPSCAVNSLIDKYNPIGDNSDKLCQICGGETAGEKCTPNDPYYGYEGAFKCLVEKGEIAFLKHSTINEVLKKSPGFGSTRNLNDFELFCPDGTRRPIDGYLNCNWGRVPSQAIVTSSAKTAKQKLFYQKFIKRLIELYGKPINSNLNNYNNPVGGFKPYNPDNDYKTFEQFNLFQSAPKYGSRHNFNKTFFVIKDDSTGVVAVEEWRQTYSDFLGDSMKVIHGIRECPVKRMTLCVTSEIEMEKCVKMKVAMKAQLLRPEMLCYKGHSQINCMQAIRNGLADVAVFDAGDVYTAGLNYNLMPFMSEIYNLDTPEYYVIAVTKEEDPDTELTYLKGKYTCHTGINTAAGWVIPLAFLISNGMIRSYGCNSIRAAAEYFTKSCVPGAISAEYNTGVPYDNMCGLCHGSSYRYCRRDASEDYFGHTGAFRCLVEGGGQVAFVKHTTVIENTDGKKKDYWVRNTFRDEFELLCPDGTRGQIHDFKRCALGKVKANAIVTRGGLGYNETEVNAYINLFLYAQQFYGSKDIDDFSFSMFSSPAPYSDLIFQDATTQLLVIPPEKRFFSDYLGKNFMRAKRIVDCYASAHISKSSTTILLMTSSFLFVFAFIL</sequence>
<dbReference type="FunCoup" id="E0VA55">
    <property type="interactions" value="134"/>
</dbReference>
<dbReference type="GO" id="GO:0046872">
    <property type="term" value="F:metal ion binding"/>
    <property type="evidence" value="ECO:0007669"/>
    <property type="project" value="UniProtKB-KW"/>
</dbReference>
<feature type="binding site" evidence="7">
    <location>
        <position position="66"/>
    </location>
    <ligand>
        <name>Fe(3+)</name>
        <dbReference type="ChEBI" id="CHEBI:29034"/>
        <label>1</label>
    </ligand>
</feature>
<evidence type="ECO:0000256" key="2">
    <source>
        <dbReference type="ARBA" id="ARBA00022525"/>
    </source>
</evidence>
<feature type="disulfide bond" evidence="8">
    <location>
        <begin position="470"/>
        <end position="559"/>
    </location>
</feature>
<proteinExistence type="inferred from homology"/>
<evidence type="ECO:0000256" key="5">
    <source>
        <dbReference type="PIRNR" id="PIRNR002549"/>
    </source>
</evidence>
<dbReference type="EnsemblMetazoa" id="PHUM027560-RA">
    <property type="protein sequence ID" value="PHUM027560-PA"/>
    <property type="gene ID" value="PHUM027560"/>
</dbReference>
<evidence type="ECO:0000256" key="8">
    <source>
        <dbReference type="PIRSR" id="PIRSR002549-4"/>
    </source>
</evidence>
<feature type="disulfide bond" evidence="8">
    <location>
        <begin position="366"/>
        <end position="403"/>
    </location>
</feature>
<keyword evidence="3" id="KW-0677">Repeat</keyword>
<feature type="domain" description="Transferrin-like" evidence="9">
    <location>
        <begin position="1"/>
        <end position="304"/>
    </location>
</feature>
<dbReference type="Pfam" id="PF00405">
    <property type="entry name" value="Transferrin"/>
    <property type="match status" value="2"/>
</dbReference>
<feature type="disulfide bond" evidence="8">
    <location>
        <begin position="531"/>
        <end position="542"/>
    </location>
</feature>
<comment type="similarity">
    <text evidence="5">Belongs to the transferrin family.</text>
</comment>
<dbReference type="RefSeq" id="XP_002422999.1">
    <property type="nucleotide sequence ID" value="XM_002422954.1"/>
</dbReference>
<dbReference type="PANTHER" id="PTHR11485:SF29">
    <property type="entry name" value="TRANSFERRIN 2"/>
    <property type="match status" value="1"/>
</dbReference>
<dbReference type="EMBL" id="DS235004">
    <property type="protein sequence ID" value="EEB10261.1"/>
    <property type="molecule type" value="Genomic_DNA"/>
</dbReference>
<dbReference type="CTD" id="8238880"/>
<evidence type="ECO:0000313" key="12">
    <source>
        <dbReference type="Proteomes" id="UP000009046"/>
    </source>
</evidence>
<feature type="binding site" evidence="6">
    <location>
        <position position="101"/>
    </location>
    <ligand>
        <name>hydrogencarbonate</name>
        <dbReference type="ChEBI" id="CHEBI:17544"/>
        <label>1</label>
    </ligand>
</feature>
<dbReference type="PANTHER" id="PTHR11485">
    <property type="entry name" value="TRANSFERRIN"/>
    <property type="match status" value="1"/>
</dbReference>
<feature type="disulfide bond" evidence="8">
    <location>
        <begin position="600"/>
        <end position="614"/>
    </location>
</feature>
<feature type="domain" description="Transferrin-like" evidence="9">
    <location>
        <begin position="363"/>
        <end position="709"/>
    </location>
</feature>
<feature type="binding site" evidence="7">
    <location>
        <position position="38"/>
    </location>
    <ligand>
        <name>Fe(3+)</name>
        <dbReference type="ChEBI" id="CHEBI:29034"/>
        <label>1</label>
    </ligand>
</feature>
<dbReference type="GeneID" id="8238880"/>
<dbReference type="STRING" id="121224.E0VA55"/>
<feature type="disulfide bond" evidence="8">
    <location>
        <begin position="498"/>
        <end position="709"/>
    </location>
</feature>
<dbReference type="Gene3D" id="3.40.190.10">
    <property type="entry name" value="Periplasmic binding protein-like II"/>
    <property type="match status" value="4"/>
</dbReference>